<dbReference type="InterPro" id="IPR000551">
    <property type="entry name" value="MerR-type_HTH_dom"/>
</dbReference>
<dbReference type="PROSITE" id="PS50937">
    <property type="entry name" value="HTH_MERR_2"/>
    <property type="match status" value="1"/>
</dbReference>
<evidence type="ECO:0000313" key="7">
    <source>
        <dbReference type="EMBL" id="MDO7855665.1"/>
    </source>
</evidence>
<evidence type="ECO:0000256" key="1">
    <source>
        <dbReference type="ARBA" id="ARBA00022491"/>
    </source>
</evidence>
<evidence type="ECO:0000313" key="9">
    <source>
        <dbReference type="Proteomes" id="UP001176478"/>
    </source>
</evidence>
<reference evidence="6" key="1">
    <citation type="submission" date="2023-03" db="EMBL/GenBank/DDBJ databases">
        <title>a new species belonging to Providencia genus.</title>
        <authorList>
            <person name="Yang W."/>
            <person name="Hu F."/>
            <person name="Shen S."/>
            <person name="Ding L."/>
            <person name="Yin D."/>
        </authorList>
    </citation>
    <scope>NUCLEOTIDE SEQUENCE</scope>
    <source>
        <strain evidence="6">CRE-3FA-0001</strain>
    </source>
</reference>
<dbReference type="Proteomes" id="UP001156701">
    <property type="component" value="Unassembled WGS sequence"/>
</dbReference>
<evidence type="ECO:0000256" key="2">
    <source>
        <dbReference type="ARBA" id="ARBA00023015"/>
    </source>
</evidence>
<keyword evidence="9" id="KW-1185">Reference proteome</keyword>
<dbReference type="CDD" id="cd01109">
    <property type="entry name" value="HTH_YyaN"/>
    <property type="match status" value="1"/>
</dbReference>
<accession>A0AA42FF09</accession>
<organism evidence="6 8">
    <name type="scientific">Providencia huashanensis</name>
    <dbReference type="NCBI Taxonomy" id="3037798"/>
    <lineage>
        <taxon>Bacteria</taxon>
        <taxon>Pseudomonadati</taxon>
        <taxon>Pseudomonadota</taxon>
        <taxon>Gammaproteobacteria</taxon>
        <taxon>Enterobacterales</taxon>
        <taxon>Morganellaceae</taxon>
        <taxon>Providencia</taxon>
    </lineage>
</organism>
<dbReference type="Proteomes" id="UP001176478">
    <property type="component" value="Unassembled WGS sequence"/>
</dbReference>
<dbReference type="InterPro" id="IPR047057">
    <property type="entry name" value="MerR_fam"/>
</dbReference>
<evidence type="ECO:0000256" key="4">
    <source>
        <dbReference type="ARBA" id="ARBA00023163"/>
    </source>
</evidence>
<reference evidence="7" key="2">
    <citation type="submission" date="2023-07" db="EMBL/GenBank/DDBJ databases">
        <authorList>
            <person name="Yang W."/>
            <person name="Chen J."/>
            <person name="Ji P."/>
            <person name="Hu F."/>
        </authorList>
    </citation>
    <scope>NUCLEOTIDE SEQUENCE</scope>
    <source>
        <strain evidence="7">CRE-138-0111</strain>
    </source>
</reference>
<keyword evidence="1" id="KW-0678">Repressor</keyword>
<dbReference type="PANTHER" id="PTHR30204:SF69">
    <property type="entry name" value="MERR-FAMILY TRANSCRIPTIONAL REGULATOR"/>
    <property type="match status" value="1"/>
</dbReference>
<dbReference type="SUPFAM" id="SSF46955">
    <property type="entry name" value="Putative DNA-binding domain"/>
    <property type="match status" value="1"/>
</dbReference>
<dbReference type="InterPro" id="IPR009061">
    <property type="entry name" value="DNA-bd_dom_put_sf"/>
</dbReference>
<evidence type="ECO:0000313" key="6">
    <source>
        <dbReference type="EMBL" id="MDG4695396.1"/>
    </source>
</evidence>
<keyword evidence="2" id="KW-0805">Transcription regulation</keyword>
<protein>
    <submittedName>
        <fullName evidence="6">MerR family transcriptional regulator</fullName>
    </submittedName>
</protein>
<evidence type="ECO:0000259" key="5">
    <source>
        <dbReference type="PROSITE" id="PS50937"/>
    </source>
</evidence>
<dbReference type="Pfam" id="PF13411">
    <property type="entry name" value="MerR_1"/>
    <property type="match status" value="1"/>
</dbReference>
<dbReference type="AlphaFoldDB" id="A0AA42FF09"/>
<dbReference type="SMART" id="SM00422">
    <property type="entry name" value="HTH_MERR"/>
    <property type="match status" value="1"/>
</dbReference>
<evidence type="ECO:0000313" key="8">
    <source>
        <dbReference type="Proteomes" id="UP001156701"/>
    </source>
</evidence>
<gene>
    <name evidence="6" type="ORF">P7V44_03970</name>
    <name evidence="7" type="ORF">Q5E86_04625</name>
</gene>
<dbReference type="PRINTS" id="PR00040">
    <property type="entry name" value="HTHMERR"/>
</dbReference>
<dbReference type="Gene3D" id="1.10.1660.10">
    <property type="match status" value="1"/>
</dbReference>
<sequence length="118" mass="14103">MNYSISQFSQLTGFSIYTLRYYEKEGILAPSRQSNNHRFYSETDIEWIKFIIRLKETGMPLKKIKEYAKLREIGASTTLDRMNLLTEHYTSLEQQILILNDHLDSLNNKIKYYQEQLK</sequence>
<evidence type="ECO:0000256" key="3">
    <source>
        <dbReference type="ARBA" id="ARBA00023125"/>
    </source>
</evidence>
<dbReference type="EMBL" id="JAUQTG010000002">
    <property type="protein sequence ID" value="MDO7855665.1"/>
    <property type="molecule type" value="Genomic_DNA"/>
</dbReference>
<dbReference type="EMBL" id="JARRYG010000003">
    <property type="protein sequence ID" value="MDG4695396.1"/>
    <property type="molecule type" value="Genomic_DNA"/>
</dbReference>
<dbReference type="GO" id="GO:0003677">
    <property type="term" value="F:DNA binding"/>
    <property type="evidence" value="ECO:0007669"/>
    <property type="project" value="UniProtKB-KW"/>
</dbReference>
<dbReference type="GO" id="GO:0003700">
    <property type="term" value="F:DNA-binding transcription factor activity"/>
    <property type="evidence" value="ECO:0007669"/>
    <property type="project" value="InterPro"/>
</dbReference>
<name>A0AA42FF09_9GAMM</name>
<keyword evidence="4" id="KW-0804">Transcription</keyword>
<proteinExistence type="predicted"/>
<reference evidence="7" key="3">
    <citation type="journal article" date="2024" name="Int. J. Antimicrob. Agents">
        <title>Identification of a novel Providencia species showing multi-drug-resistant in three patients with hospital-acquired infection.</title>
        <authorList>
            <person name="Yang W."/>
            <person name="Chen J."/>
            <person name="Yang F."/>
            <person name="Ji P."/>
            <person name="Shen S."/>
            <person name="Yin D."/>
            <person name="Hu F."/>
        </authorList>
    </citation>
    <scope>NUCLEOTIDE SEQUENCE</scope>
    <source>
        <strain evidence="7">CRE-138-0111</strain>
    </source>
</reference>
<comment type="caution">
    <text evidence="6">The sequence shown here is derived from an EMBL/GenBank/DDBJ whole genome shotgun (WGS) entry which is preliminary data.</text>
</comment>
<keyword evidence="3" id="KW-0238">DNA-binding</keyword>
<dbReference type="RefSeq" id="WP_042848020.1">
    <property type="nucleotide sequence ID" value="NZ_JARRYG010000003.1"/>
</dbReference>
<dbReference type="PANTHER" id="PTHR30204">
    <property type="entry name" value="REDOX-CYCLING DRUG-SENSING TRANSCRIPTIONAL ACTIVATOR SOXR"/>
    <property type="match status" value="1"/>
</dbReference>
<feature type="domain" description="HTH merR-type" evidence="5">
    <location>
        <begin position="2"/>
        <end position="70"/>
    </location>
</feature>